<dbReference type="PANTHER" id="PTHR43214">
    <property type="entry name" value="TWO-COMPONENT RESPONSE REGULATOR"/>
    <property type="match status" value="1"/>
</dbReference>
<dbReference type="PROSITE" id="PS50043">
    <property type="entry name" value="HTH_LUXR_2"/>
    <property type="match status" value="1"/>
</dbReference>
<evidence type="ECO:0000313" key="8">
    <source>
        <dbReference type="EMBL" id="MPV88202.1"/>
    </source>
</evidence>
<name>A0A7J9UUL8_9MICO</name>
<keyword evidence="9" id="KW-1185">Reference proteome</keyword>
<keyword evidence="4" id="KW-0804">Transcription</keyword>
<feature type="modified residue" description="4-aspartylphosphate" evidence="5">
    <location>
        <position position="55"/>
    </location>
</feature>
<keyword evidence="3" id="KW-0238">DNA-binding</keyword>
<dbReference type="InterPro" id="IPR058245">
    <property type="entry name" value="NreC/VraR/RcsB-like_REC"/>
</dbReference>
<dbReference type="SMART" id="SM00421">
    <property type="entry name" value="HTH_LUXR"/>
    <property type="match status" value="1"/>
</dbReference>
<keyword evidence="2" id="KW-0805">Transcription regulation</keyword>
<dbReference type="GO" id="GO:0006355">
    <property type="term" value="P:regulation of DNA-templated transcription"/>
    <property type="evidence" value="ECO:0007669"/>
    <property type="project" value="InterPro"/>
</dbReference>
<dbReference type="SUPFAM" id="SSF52172">
    <property type="entry name" value="CheY-like"/>
    <property type="match status" value="1"/>
</dbReference>
<organism evidence="8 9">
    <name type="scientific">Georgenia ruanii</name>
    <dbReference type="NCBI Taxonomy" id="348442"/>
    <lineage>
        <taxon>Bacteria</taxon>
        <taxon>Bacillati</taxon>
        <taxon>Actinomycetota</taxon>
        <taxon>Actinomycetes</taxon>
        <taxon>Micrococcales</taxon>
        <taxon>Bogoriellaceae</taxon>
        <taxon>Georgenia</taxon>
    </lineage>
</organism>
<dbReference type="Gene3D" id="3.40.50.2300">
    <property type="match status" value="1"/>
</dbReference>
<dbReference type="GO" id="GO:0000160">
    <property type="term" value="P:phosphorelay signal transduction system"/>
    <property type="evidence" value="ECO:0007669"/>
    <property type="project" value="InterPro"/>
</dbReference>
<dbReference type="CDD" id="cd17535">
    <property type="entry name" value="REC_NarL-like"/>
    <property type="match status" value="1"/>
</dbReference>
<dbReference type="PROSITE" id="PS00622">
    <property type="entry name" value="HTH_LUXR_1"/>
    <property type="match status" value="1"/>
</dbReference>
<dbReference type="OrthoDB" id="9808843at2"/>
<dbReference type="PROSITE" id="PS50110">
    <property type="entry name" value="RESPONSE_REGULATORY"/>
    <property type="match status" value="1"/>
</dbReference>
<evidence type="ECO:0000259" key="7">
    <source>
        <dbReference type="PROSITE" id="PS50110"/>
    </source>
</evidence>
<dbReference type="AlphaFoldDB" id="A0A7J9UUL8"/>
<dbReference type="Proteomes" id="UP000429644">
    <property type="component" value="Unassembled WGS sequence"/>
</dbReference>
<dbReference type="PANTHER" id="PTHR43214:SF24">
    <property type="entry name" value="TRANSCRIPTIONAL REGULATORY PROTEIN NARL-RELATED"/>
    <property type="match status" value="1"/>
</dbReference>
<sequence length="227" mass="23720">MSVRVLLVDDEALVRAGLRVILEGEADLDVVGEVGDGADVADAVGRLTPDVVLMDVRMPRVDGLAATRALVERAERIAAPGPRVLVLTTFENDDYVFDALAAGASGFLLKRARPEEVIEAVRVVARGDSLLFPAALRRLAAGRVRPGADGLAGAGLTGREQEVLRLVCAGRSNAEIAAELFLGVETVRTHVANVLAKVGARDRTQAVIAAYESGFVAPGPVTPGPRG</sequence>
<dbReference type="PRINTS" id="PR00038">
    <property type="entry name" value="HTHLUXR"/>
</dbReference>
<evidence type="ECO:0000256" key="1">
    <source>
        <dbReference type="ARBA" id="ARBA00022553"/>
    </source>
</evidence>
<evidence type="ECO:0000259" key="6">
    <source>
        <dbReference type="PROSITE" id="PS50043"/>
    </source>
</evidence>
<evidence type="ECO:0000256" key="5">
    <source>
        <dbReference type="PROSITE-ProRule" id="PRU00169"/>
    </source>
</evidence>
<dbReference type="InterPro" id="IPR001789">
    <property type="entry name" value="Sig_transdc_resp-reg_receiver"/>
</dbReference>
<protein>
    <submittedName>
        <fullName evidence="8">Response regulator</fullName>
    </submittedName>
</protein>
<dbReference type="InterPro" id="IPR039420">
    <property type="entry name" value="WalR-like"/>
</dbReference>
<feature type="domain" description="Response regulatory" evidence="7">
    <location>
        <begin position="4"/>
        <end position="125"/>
    </location>
</feature>
<accession>A0A7J9UUL8</accession>
<dbReference type="Pfam" id="PF00196">
    <property type="entry name" value="GerE"/>
    <property type="match status" value="1"/>
</dbReference>
<evidence type="ECO:0000256" key="3">
    <source>
        <dbReference type="ARBA" id="ARBA00023125"/>
    </source>
</evidence>
<proteinExistence type="predicted"/>
<keyword evidence="1 5" id="KW-0597">Phosphoprotein</keyword>
<reference evidence="8 9" key="1">
    <citation type="submission" date="2019-10" db="EMBL/GenBank/DDBJ databases">
        <title>Georgenia wutianyii sp. nov. and Georgenia yuyongxinii sp. nov. isolated from plateau pika (Ochotona curzoniae) in the Qinghai-Tibet plateau of China.</title>
        <authorList>
            <person name="Tian Z."/>
        </authorList>
    </citation>
    <scope>NUCLEOTIDE SEQUENCE [LARGE SCALE GENOMIC DNA]</scope>
    <source>
        <strain evidence="8 9">JCM 15130</strain>
    </source>
</reference>
<evidence type="ECO:0000313" key="9">
    <source>
        <dbReference type="Proteomes" id="UP000429644"/>
    </source>
</evidence>
<comment type="caution">
    <text evidence="8">The sequence shown here is derived from an EMBL/GenBank/DDBJ whole genome shotgun (WGS) entry which is preliminary data.</text>
</comment>
<dbReference type="InterPro" id="IPR000792">
    <property type="entry name" value="Tscrpt_reg_LuxR_C"/>
</dbReference>
<dbReference type="InterPro" id="IPR011006">
    <property type="entry name" value="CheY-like_superfamily"/>
</dbReference>
<dbReference type="EMBL" id="WHPD01001298">
    <property type="protein sequence ID" value="MPV88202.1"/>
    <property type="molecule type" value="Genomic_DNA"/>
</dbReference>
<dbReference type="CDD" id="cd06170">
    <property type="entry name" value="LuxR_C_like"/>
    <property type="match status" value="1"/>
</dbReference>
<dbReference type="Pfam" id="PF00072">
    <property type="entry name" value="Response_reg"/>
    <property type="match status" value="1"/>
</dbReference>
<dbReference type="RefSeq" id="WP_152230838.1">
    <property type="nucleotide sequence ID" value="NZ_BAAAOT010000003.1"/>
</dbReference>
<gene>
    <name evidence="8" type="ORF">GB882_05930</name>
</gene>
<evidence type="ECO:0000256" key="2">
    <source>
        <dbReference type="ARBA" id="ARBA00023015"/>
    </source>
</evidence>
<evidence type="ECO:0000256" key="4">
    <source>
        <dbReference type="ARBA" id="ARBA00023163"/>
    </source>
</evidence>
<dbReference type="GO" id="GO:0003677">
    <property type="term" value="F:DNA binding"/>
    <property type="evidence" value="ECO:0007669"/>
    <property type="project" value="UniProtKB-KW"/>
</dbReference>
<dbReference type="SMART" id="SM00448">
    <property type="entry name" value="REC"/>
    <property type="match status" value="1"/>
</dbReference>
<dbReference type="InterPro" id="IPR016032">
    <property type="entry name" value="Sig_transdc_resp-reg_C-effctor"/>
</dbReference>
<feature type="domain" description="HTH luxR-type" evidence="6">
    <location>
        <begin position="149"/>
        <end position="214"/>
    </location>
</feature>
<dbReference type="SUPFAM" id="SSF46894">
    <property type="entry name" value="C-terminal effector domain of the bipartite response regulators"/>
    <property type="match status" value="1"/>
</dbReference>